<dbReference type="PANTHER" id="PTHR30522:SF0">
    <property type="entry name" value="NUCLEOSIDE TRIPHOSPHATE PYROPHOSPHOHYDROLASE"/>
    <property type="match status" value="1"/>
</dbReference>
<dbReference type="GO" id="GO:0046052">
    <property type="term" value="P:UTP catabolic process"/>
    <property type="evidence" value="ECO:0007669"/>
    <property type="project" value="TreeGrafter"/>
</dbReference>
<dbReference type="NCBIfam" id="NF007113">
    <property type="entry name" value="PRK09562.1"/>
    <property type="match status" value="1"/>
</dbReference>
<reference evidence="7 9" key="2">
    <citation type="submission" date="2018-08" db="EMBL/GenBank/DDBJ databases">
        <title>Genetic Globetrotter - A new plasmid hitch-hiking vast phylogenetic and geographic distances.</title>
        <authorList>
            <person name="Vollmers J."/>
            <person name="Petersen J."/>
        </authorList>
    </citation>
    <scope>NUCLEOTIDE SEQUENCE [LARGE SCALE GENOMIC DNA]</scope>
    <source>
        <strain evidence="7 9">DSM 26383</strain>
    </source>
</reference>
<evidence type="ECO:0000259" key="5">
    <source>
        <dbReference type="Pfam" id="PF03819"/>
    </source>
</evidence>
<dbReference type="NCBIfam" id="TIGR00444">
    <property type="entry name" value="mazG"/>
    <property type="match status" value="1"/>
</dbReference>
<dbReference type="CDD" id="cd11529">
    <property type="entry name" value="NTP-PPase_MazG_Cterm"/>
    <property type="match status" value="1"/>
</dbReference>
<dbReference type="AlphaFoldDB" id="A0A0T5P948"/>
<dbReference type="GO" id="GO:0046061">
    <property type="term" value="P:dATP catabolic process"/>
    <property type="evidence" value="ECO:0007669"/>
    <property type="project" value="TreeGrafter"/>
</dbReference>
<dbReference type="Pfam" id="PF03819">
    <property type="entry name" value="MazG"/>
    <property type="match status" value="2"/>
</dbReference>
<dbReference type="FunFam" id="1.10.287.1080:FF:000001">
    <property type="entry name" value="Nucleoside triphosphate pyrophosphohydrolase"/>
    <property type="match status" value="1"/>
</dbReference>
<dbReference type="GO" id="GO:0046076">
    <property type="term" value="P:dTTP catabolic process"/>
    <property type="evidence" value="ECO:0007669"/>
    <property type="project" value="TreeGrafter"/>
</dbReference>
<dbReference type="PATRIC" id="fig|540747.5.peg.4896"/>
<dbReference type="Gene3D" id="1.10.287.1080">
    <property type="entry name" value="MazG-like"/>
    <property type="match status" value="2"/>
</dbReference>
<evidence type="ECO:0000256" key="3">
    <source>
        <dbReference type="ARBA" id="ARBA00066372"/>
    </source>
</evidence>
<organism evidence="6 8">
    <name type="scientific">Roseovarius indicus</name>
    <dbReference type="NCBI Taxonomy" id="540747"/>
    <lineage>
        <taxon>Bacteria</taxon>
        <taxon>Pseudomonadati</taxon>
        <taxon>Pseudomonadota</taxon>
        <taxon>Alphaproteobacteria</taxon>
        <taxon>Rhodobacterales</taxon>
        <taxon>Roseobacteraceae</taxon>
        <taxon>Roseovarius</taxon>
    </lineage>
</organism>
<evidence type="ECO:0000313" key="7">
    <source>
        <dbReference type="EMBL" id="QEW27334.1"/>
    </source>
</evidence>
<dbReference type="CDD" id="cd11528">
    <property type="entry name" value="NTP-PPase_MazG_Nterm"/>
    <property type="match status" value="1"/>
</dbReference>
<evidence type="ECO:0000313" key="6">
    <source>
        <dbReference type="EMBL" id="KRS17863.1"/>
    </source>
</evidence>
<dbReference type="InterPro" id="IPR048011">
    <property type="entry name" value="NTP-PPase_MazG-like_C"/>
</dbReference>
<dbReference type="FunFam" id="1.10.287.1080:FF:000003">
    <property type="entry name" value="Nucleoside triphosphate pyrophosphohydrolase"/>
    <property type="match status" value="1"/>
</dbReference>
<dbReference type="SUPFAM" id="SSF101386">
    <property type="entry name" value="all-alpha NTP pyrophosphatases"/>
    <property type="match status" value="2"/>
</dbReference>
<evidence type="ECO:0000256" key="1">
    <source>
        <dbReference type="ARBA" id="ARBA00052141"/>
    </source>
</evidence>
<evidence type="ECO:0000313" key="9">
    <source>
        <dbReference type="Proteomes" id="UP000325785"/>
    </source>
</evidence>
<dbReference type="EMBL" id="CP031598">
    <property type="protein sequence ID" value="QEW27334.1"/>
    <property type="molecule type" value="Genomic_DNA"/>
</dbReference>
<evidence type="ECO:0000313" key="8">
    <source>
        <dbReference type="Proteomes" id="UP000051401"/>
    </source>
</evidence>
<sequence length="271" mass="30361">MPDDPLIFDPHGGMPRLIEIMRRLRDPDCGCPWDIEQDFGTIAPYTIEEAYEVADAIEREAWGELKDELGDLLLQVVFHAQIARDKGMFGFDDVADAISDKMVARHPHVFGDESRDKSAEQQTRDWETVKAAERAAKAQTGVLDGVALGLPALLRAVKLQKRAARVGFDWPDASHVLDKITEEAGELREAAETLPHEKVEEEFGDLLFVMANLARHMGVEPEAALRGANAKFTRRFEKIEGWLAEDGREPGQSDLDEMDALWDRAKAEERG</sequence>
<comment type="catalytic activity">
    <reaction evidence="1">
        <text>ATP + H2O = AMP + diphosphate + H(+)</text>
        <dbReference type="Rhea" id="RHEA:14245"/>
        <dbReference type="ChEBI" id="CHEBI:15377"/>
        <dbReference type="ChEBI" id="CHEBI:15378"/>
        <dbReference type="ChEBI" id="CHEBI:30616"/>
        <dbReference type="ChEBI" id="CHEBI:33019"/>
        <dbReference type="ChEBI" id="CHEBI:456215"/>
        <dbReference type="EC" id="3.6.1.8"/>
    </reaction>
</comment>
<comment type="similarity">
    <text evidence="2">Belongs to the nucleoside triphosphate pyrophosphohydrolase family.</text>
</comment>
<reference evidence="6 8" key="1">
    <citation type="submission" date="2015-04" db="EMBL/GenBank/DDBJ databases">
        <title>The draft genome sequence of Roseovarius indicus B108T.</title>
        <authorList>
            <person name="Li G."/>
            <person name="Lai Q."/>
            <person name="Shao Z."/>
            <person name="Yan P."/>
        </authorList>
    </citation>
    <scope>NUCLEOTIDE SEQUENCE [LARGE SCALE GENOMIC DNA]</scope>
    <source>
        <strain evidence="6 8">B108</strain>
    </source>
</reference>
<accession>A0A0T5P948</accession>
<dbReference type="Proteomes" id="UP000325785">
    <property type="component" value="Chromosome"/>
</dbReference>
<dbReference type="PANTHER" id="PTHR30522">
    <property type="entry name" value="NUCLEOSIDE TRIPHOSPHATE PYROPHOSPHOHYDROLASE"/>
    <property type="match status" value="1"/>
</dbReference>
<dbReference type="GO" id="GO:0006203">
    <property type="term" value="P:dGTP catabolic process"/>
    <property type="evidence" value="ECO:0007669"/>
    <property type="project" value="TreeGrafter"/>
</dbReference>
<keyword evidence="8" id="KW-1185">Reference proteome</keyword>
<dbReference type="GO" id="GO:0047693">
    <property type="term" value="F:ATP diphosphatase activity"/>
    <property type="evidence" value="ECO:0007669"/>
    <property type="project" value="UniProtKB-EC"/>
</dbReference>
<dbReference type="GO" id="GO:0046047">
    <property type="term" value="P:TTP catabolic process"/>
    <property type="evidence" value="ECO:0007669"/>
    <property type="project" value="TreeGrafter"/>
</dbReference>
<dbReference type="Proteomes" id="UP000051401">
    <property type="component" value="Unassembled WGS sequence"/>
</dbReference>
<keyword evidence="6" id="KW-0378">Hydrolase</keyword>
<evidence type="ECO:0000256" key="4">
    <source>
        <dbReference type="ARBA" id="ARBA00074799"/>
    </source>
</evidence>
<dbReference type="KEGG" id="rid:RIdsm_03146"/>
<protein>
    <recommendedName>
        <fullName evidence="4">Nucleoside triphosphate pyrophosphohydrolase</fullName>
        <ecNumber evidence="3">3.6.1.8</ecNumber>
    </recommendedName>
</protein>
<dbReference type="GO" id="GO:0006950">
    <property type="term" value="P:response to stress"/>
    <property type="evidence" value="ECO:0007669"/>
    <property type="project" value="UniProtKB-ARBA"/>
</dbReference>
<dbReference type="RefSeq" id="WP_057815785.1">
    <property type="nucleotide sequence ID" value="NZ_CP031598.1"/>
</dbReference>
<feature type="domain" description="NTP pyrophosphohydrolase MazG-like" evidence="5">
    <location>
        <begin position="38"/>
        <end position="110"/>
    </location>
</feature>
<dbReference type="EC" id="3.6.1.8" evidence="3"/>
<dbReference type="GO" id="GO:0046081">
    <property type="term" value="P:dUTP catabolic process"/>
    <property type="evidence" value="ECO:0007669"/>
    <property type="project" value="TreeGrafter"/>
</dbReference>
<dbReference type="OrthoDB" id="9808939at2"/>
<name>A0A0T5P948_9RHOB</name>
<proteinExistence type="inferred from homology"/>
<dbReference type="EMBL" id="LAXI01000005">
    <property type="protein sequence ID" value="KRS17863.1"/>
    <property type="molecule type" value="Genomic_DNA"/>
</dbReference>
<dbReference type="InterPro" id="IPR048015">
    <property type="entry name" value="NTP-PPase_MazG-like_N"/>
</dbReference>
<dbReference type="STRING" id="540747.SAMN04488031_101199"/>
<dbReference type="InterPro" id="IPR004518">
    <property type="entry name" value="MazG-like_dom"/>
</dbReference>
<feature type="domain" description="NTP pyrophosphohydrolase MazG-like" evidence="5">
    <location>
        <begin position="176"/>
        <end position="237"/>
    </location>
</feature>
<dbReference type="InterPro" id="IPR011551">
    <property type="entry name" value="NTP_PyrPHydrolase_MazG"/>
</dbReference>
<gene>
    <name evidence="7" type="primary">mazG</name>
    <name evidence="7" type="ORF">RIdsm_03146</name>
    <name evidence="6" type="ORF">XM52_09860</name>
</gene>
<evidence type="ECO:0000256" key="2">
    <source>
        <dbReference type="ARBA" id="ARBA00061115"/>
    </source>
</evidence>